<gene>
    <name evidence="3" type="ORF">SAMN05421867_104155</name>
</gene>
<keyword evidence="2" id="KW-0812">Transmembrane</keyword>
<feature type="region of interest" description="Disordered" evidence="1">
    <location>
        <begin position="88"/>
        <end position="130"/>
    </location>
</feature>
<accession>A0A1I0X5T6</accession>
<keyword evidence="4" id="KW-1185">Reference proteome</keyword>
<protein>
    <submittedName>
        <fullName evidence="3">Uncharacterized protein</fullName>
    </submittedName>
</protein>
<organism evidence="3 4">
    <name type="scientific">Cellulomonas marina</name>
    <dbReference type="NCBI Taxonomy" id="988821"/>
    <lineage>
        <taxon>Bacteria</taxon>
        <taxon>Bacillati</taxon>
        <taxon>Actinomycetota</taxon>
        <taxon>Actinomycetes</taxon>
        <taxon>Micrococcales</taxon>
        <taxon>Cellulomonadaceae</taxon>
        <taxon>Cellulomonas</taxon>
    </lineage>
</organism>
<dbReference type="STRING" id="988821.SAMN05421867_104155"/>
<keyword evidence="2" id="KW-1133">Transmembrane helix</keyword>
<keyword evidence="2" id="KW-0472">Membrane</keyword>
<evidence type="ECO:0000256" key="2">
    <source>
        <dbReference type="SAM" id="Phobius"/>
    </source>
</evidence>
<name>A0A1I0X5T6_9CELL</name>
<sequence length="130" mass="12978">MPGMTVPPVLPPLPGWVRAAVLTLMPAVVLVATVAVGDRTPWLVAVLLVLAATVVFALALAPLHGGGRRGAPGGGHVARTLAAAGASTLAPVPPTDARGIPSRGVLRGSPAEGDEDRHAADAYLAPPNRA</sequence>
<reference evidence="3 4" key="1">
    <citation type="submission" date="2016-10" db="EMBL/GenBank/DDBJ databases">
        <authorList>
            <person name="de Groot N.N."/>
        </authorList>
    </citation>
    <scope>NUCLEOTIDE SEQUENCE [LARGE SCALE GENOMIC DNA]</scope>
    <source>
        <strain evidence="3 4">CGMCC 4.6945</strain>
    </source>
</reference>
<evidence type="ECO:0000313" key="4">
    <source>
        <dbReference type="Proteomes" id="UP000199012"/>
    </source>
</evidence>
<evidence type="ECO:0000313" key="3">
    <source>
        <dbReference type="EMBL" id="SFA96422.1"/>
    </source>
</evidence>
<dbReference type="Proteomes" id="UP000199012">
    <property type="component" value="Unassembled WGS sequence"/>
</dbReference>
<feature type="transmembrane region" description="Helical" evidence="2">
    <location>
        <begin position="42"/>
        <end position="61"/>
    </location>
</feature>
<evidence type="ECO:0000256" key="1">
    <source>
        <dbReference type="SAM" id="MobiDB-lite"/>
    </source>
</evidence>
<dbReference type="EMBL" id="FOKA01000004">
    <property type="protein sequence ID" value="SFA96422.1"/>
    <property type="molecule type" value="Genomic_DNA"/>
</dbReference>
<dbReference type="AlphaFoldDB" id="A0A1I0X5T6"/>
<feature type="transmembrane region" description="Helical" evidence="2">
    <location>
        <begin position="16"/>
        <end position="36"/>
    </location>
</feature>
<proteinExistence type="predicted"/>